<evidence type="ECO:0000313" key="4">
    <source>
        <dbReference type="Proteomes" id="UP000007875"/>
    </source>
</evidence>
<name>H2ZPV5_CIOSA</name>
<evidence type="ECO:0000256" key="2">
    <source>
        <dbReference type="ARBA" id="ARBA00022737"/>
    </source>
</evidence>
<dbReference type="SMART" id="SM00369">
    <property type="entry name" value="LRR_TYP"/>
    <property type="match status" value="5"/>
</dbReference>
<dbReference type="AlphaFoldDB" id="H2ZPV5"/>
<dbReference type="Pfam" id="PF13855">
    <property type="entry name" value="LRR_8"/>
    <property type="match status" value="2"/>
</dbReference>
<dbReference type="eggNOG" id="KOG0619">
    <property type="taxonomic scope" value="Eukaryota"/>
</dbReference>
<proteinExistence type="predicted"/>
<dbReference type="HOGENOM" id="CLU_1418090_0_0_1"/>
<dbReference type="PANTHER" id="PTHR24366">
    <property type="entry name" value="IG(IMMUNOGLOBULIN) AND LRR(LEUCINE RICH REPEAT) DOMAINS"/>
    <property type="match status" value="1"/>
</dbReference>
<sequence>MKFPIFQRMLLVDVTLDCSSRLQHLSANRLSAIEPGIFTTISYNLKKLDLTRNEITLLKHGLFWGCSTLVTLELGHNMMSYISEEQEFPFQGLLSLRVLRLNSNRLVGLPGDSRAWNDMAKLEELHLSGNLLQVLPEFKPVTRLPGIKFIDLSANLITRLGSETFRGFPSLEKLDASNNAITEISWDALAQN</sequence>
<dbReference type="SUPFAM" id="SSF52058">
    <property type="entry name" value="L domain-like"/>
    <property type="match status" value="1"/>
</dbReference>
<accession>H2ZPV5</accession>
<dbReference type="InterPro" id="IPR032675">
    <property type="entry name" value="LRR_dom_sf"/>
</dbReference>
<evidence type="ECO:0000256" key="1">
    <source>
        <dbReference type="ARBA" id="ARBA00022614"/>
    </source>
</evidence>
<dbReference type="PROSITE" id="PS51450">
    <property type="entry name" value="LRR"/>
    <property type="match status" value="1"/>
</dbReference>
<reference evidence="4" key="1">
    <citation type="submission" date="2003-08" db="EMBL/GenBank/DDBJ databases">
        <authorList>
            <person name="Birren B."/>
            <person name="Nusbaum C."/>
            <person name="Abebe A."/>
            <person name="Abouelleil A."/>
            <person name="Adekoya E."/>
            <person name="Ait-zahra M."/>
            <person name="Allen N."/>
            <person name="Allen T."/>
            <person name="An P."/>
            <person name="Anderson M."/>
            <person name="Anderson S."/>
            <person name="Arachchi H."/>
            <person name="Armbruster J."/>
            <person name="Bachantsang P."/>
            <person name="Baldwin J."/>
            <person name="Barry A."/>
            <person name="Bayul T."/>
            <person name="Blitshsteyn B."/>
            <person name="Bloom T."/>
            <person name="Blye J."/>
            <person name="Boguslavskiy L."/>
            <person name="Borowsky M."/>
            <person name="Boukhgalter B."/>
            <person name="Brunache A."/>
            <person name="Butler J."/>
            <person name="Calixte N."/>
            <person name="Calvo S."/>
            <person name="Camarata J."/>
            <person name="Campo K."/>
            <person name="Chang J."/>
            <person name="Cheshatsang Y."/>
            <person name="Citroen M."/>
            <person name="Collymore A."/>
            <person name="Considine T."/>
            <person name="Cook A."/>
            <person name="Cooke P."/>
            <person name="Corum B."/>
            <person name="Cuomo C."/>
            <person name="David R."/>
            <person name="Dawoe T."/>
            <person name="Degray S."/>
            <person name="Dodge S."/>
            <person name="Dooley K."/>
            <person name="Dorje P."/>
            <person name="Dorjee K."/>
            <person name="Dorris L."/>
            <person name="Duffey N."/>
            <person name="Dupes A."/>
            <person name="Elkins T."/>
            <person name="Engels R."/>
            <person name="Erickson J."/>
            <person name="Farina A."/>
            <person name="Faro S."/>
            <person name="Ferreira P."/>
            <person name="Fischer H."/>
            <person name="Fitzgerald M."/>
            <person name="Foley K."/>
            <person name="Gage D."/>
            <person name="Galagan J."/>
            <person name="Gearin G."/>
            <person name="Gnerre S."/>
            <person name="Gnirke A."/>
            <person name="Goyette A."/>
            <person name="Graham J."/>
            <person name="Grandbois E."/>
            <person name="Gyaltsen K."/>
            <person name="Hafez N."/>
            <person name="Hagopian D."/>
            <person name="Hagos B."/>
            <person name="Hall J."/>
            <person name="Hatcher B."/>
            <person name="Heller A."/>
            <person name="Higgins H."/>
            <person name="Honan T."/>
            <person name="Horn A."/>
            <person name="Houde N."/>
            <person name="Hughes L."/>
            <person name="Hulme W."/>
            <person name="Husby E."/>
            <person name="Iliev I."/>
            <person name="Jaffe D."/>
            <person name="Jones C."/>
            <person name="Kamal M."/>
            <person name="Kamat A."/>
            <person name="Kamvysselis M."/>
            <person name="Karlsson E."/>
            <person name="Kells C."/>
            <person name="Kieu A."/>
            <person name="Kisner P."/>
            <person name="Kodira C."/>
            <person name="Kulbokas E."/>
            <person name="Labutti K."/>
            <person name="Lama D."/>
            <person name="Landers T."/>
            <person name="Leger J."/>
            <person name="Levine S."/>
            <person name="Lewis D."/>
            <person name="Lewis T."/>
            <person name="Lindblad-toh K."/>
            <person name="Liu X."/>
            <person name="Lokyitsang T."/>
            <person name="Lokyitsang Y."/>
            <person name="Lucien O."/>
            <person name="Lui A."/>
            <person name="Ma L.J."/>
            <person name="Mabbitt R."/>
            <person name="Macdonald J."/>
            <person name="Maclean C."/>
            <person name="Major J."/>
            <person name="Manning J."/>
            <person name="Marabella R."/>
            <person name="Maru K."/>
            <person name="Matthews C."/>
            <person name="Mauceli E."/>
            <person name="Mccarthy M."/>
            <person name="Mcdonough S."/>
            <person name="Mcghee T."/>
            <person name="Meldrim J."/>
            <person name="Meneus L."/>
            <person name="Mesirov J."/>
            <person name="Mihalev A."/>
            <person name="Mihova T."/>
            <person name="Mikkelsen T."/>
            <person name="Mlenga V."/>
            <person name="Moru K."/>
            <person name="Mozes J."/>
            <person name="Mulrain L."/>
            <person name="Munson G."/>
            <person name="Naylor J."/>
            <person name="Newes C."/>
            <person name="Nguyen C."/>
            <person name="Nguyen N."/>
            <person name="Nguyen T."/>
            <person name="Nicol R."/>
            <person name="Nielsen C."/>
            <person name="Nizzari M."/>
            <person name="Norbu C."/>
            <person name="Norbu N."/>
            <person name="O'donnell P."/>
            <person name="Okoawo O."/>
            <person name="O'leary S."/>
            <person name="Omotosho B."/>
            <person name="O'neill K."/>
            <person name="Osman S."/>
            <person name="Parker S."/>
            <person name="Perrin D."/>
            <person name="Phunkhang P."/>
            <person name="Piqani B."/>
            <person name="Purcell S."/>
            <person name="Rachupka T."/>
            <person name="Ramasamy U."/>
            <person name="Rameau R."/>
            <person name="Ray V."/>
            <person name="Raymond C."/>
            <person name="Retta R."/>
            <person name="Richardson S."/>
            <person name="Rise C."/>
            <person name="Rodriguez J."/>
            <person name="Rogers J."/>
            <person name="Rogov P."/>
            <person name="Rutman M."/>
            <person name="Schupbach R."/>
            <person name="Seaman C."/>
            <person name="Settipalli S."/>
            <person name="Sharpe T."/>
            <person name="Sheridan J."/>
            <person name="Sherpa N."/>
            <person name="Shi J."/>
            <person name="Smirnov S."/>
            <person name="Smith C."/>
            <person name="Sougnez C."/>
            <person name="Spencer B."/>
            <person name="Stalker J."/>
            <person name="Stange-thomann N."/>
            <person name="Stavropoulos S."/>
            <person name="Stetson K."/>
            <person name="Stone C."/>
            <person name="Stone S."/>
            <person name="Stubbs M."/>
            <person name="Talamas J."/>
            <person name="Tchuinga P."/>
            <person name="Tenzing P."/>
            <person name="Tesfaye S."/>
            <person name="Theodore J."/>
            <person name="Thoulutsang Y."/>
            <person name="Topham K."/>
            <person name="Towey S."/>
            <person name="Tsamla T."/>
            <person name="Tsomo N."/>
            <person name="Vallee D."/>
            <person name="Vassiliev H."/>
            <person name="Venkataraman V."/>
            <person name="Vinson J."/>
            <person name="Vo A."/>
            <person name="Wade C."/>
            <person name="Wang S."/>
            <person name="Wangchuk T."/>
            <person name="Wangdi T."/>
            <person name="Whittaker C."/>
            <person name="Wilkinson J."/>
            <person name="Wu Y."/>
            <person name="Wyman D."/>
            <person name="Yadav S."/>
            <person name="Yang S."/>
            <person name="Yang X."/>
            <person name="Yeager S."/>
            <person name="Yee E."/>
            <person name="Young G."/>
            <person name="Zainoun J."/>
            <person name="Zembeck L."/>
            <person name="Zimmer A."/>
            <person name="Zody M."/>
            <person name="Lander E."/>
        </authorList>
    </citation>
    <scope>NUCLEOTIDE SEQUENCE [LARGE SCALE GENOMIC DNA]</scope>
</reference>
<reference evidence="3" key="2">
    <citation type="submission" date="2025-08" db="UniProtKB">
        <authorList>
            <consortium name="Ensembl"/>
        </authorList>
    </citation>
    <scope>IDENTIFICATION</scope>
</reference>
<evidence type="ECO:0000313" key="3">
    <source>
        <dbReference type="Ensembl" id="ENSCSAVP00000019621.1"/>
    </source>
</evidence>
<dbReference type="Proteomes" id="UP000007875">
    <property type="component" value="Unassembled WGS sequence"/>
</dbReference>
<dbReference type="InterPro" id="IPR001611">
    <property type="entry name" value="Leu-rich_rpt"/>
</dbReference>
<dbReference type="Ensembl" id="ENSCSAVT00000019833.1">
    <property type="protein sequence ID" value="ENSCSAVP00000019621.1"/>
    <property type="gene ID" value="ENSCSAVG00000011497.1"/>
</dbReference>
<reference evidence="3" key="3">
    <citation type="submission" date="2025-09" db="UniProtKB">
        <authorList>
            <consortium name="Ensembl"/>
        </authorList>
    </citation>
    <scope>IDENTIFICATION</scope>
</reference>
<keyword evidence="4" id="KW-1185">Reference proteome</keyword>
<dbReference type="GeneTree" id="ENSGT00940000161095"/>
<dbReference type="InterPro" id="IPR003591">
    <property type="entry name" value="Leu-rich_rpt_typical-subtyp"/>
</dbReference>
<protein>
    <submittedName>
        <fullName evidence="3">Uncharacterized protein</fullName>
    </submittedName>
</protein>
<dbReference type="STRING" id="51511.ENSCSAVP00000019621"/>
<dbReference type="InParanoid" id="H2ZPV5"/>
<dbReference type="Gene3D" id="3.80.10.10">
    <property type="entry name" value="Ribonuclease Inhibitor"/>
    <property type="match status" value="2"/>
</dbReference>
<organism evidence="3 4">
    <name type="scientific">Ciona savignyi</name>
    <name type="common">Pacific transparent sea squirt</name>
    <dbReference type="NCBI Taxonomy" id="51511"/>
    <lineage>
        <taxon>Eukaryota</taxon>
        <taxon>Metazoa</taxon>
        <taxon>Chordata</taxon>
        <taxon>Tunicata</taxon>
        <taxon>Ascidiacea</taxon>
        <taxon>Phlebobranchia</taxon>
        <taxon>Cionidae</taxon>
        <taxon>Ciona</taxon>
    </lineage>
</organism>
<keyword evidence="2" id="KW-0677">Repeat</keyword>
<keyword evidence="1" id="KW-0433">Leucine-rich repeat</keyword>